<sequence>MCKLWVKVLLKGRCRLCMVTRHFIAIWKAGMPVFWSQKRLGGTPTYTKSMVRCLFLSRFWRYSGELDLLITHGPGSLHTHKPPALPSSSFWHLTCSPVFGPGWADSLSFTPLSPASTGPSLSLFAFLSRGRAPMSPVCLPFFLLLPSTELLRVG</sequence>
<reference evidence="1" key="1">
    <citation type="journal article" date="2020" name="Stud. Mycol.">
        <title>101 Dothideomycetes genomes: a test case for predicting lifestyles and emergence of pathogens.</title>
        <authorList>
            <person name="Haridas S."/>
            <person name="Albert R."/>
            <person name="Binder M."/>
            <person name="Bloem J."/>
            <person name="Labutti K."/>
            <person name="Salamov A."/>
            <person name="Andreopoulos B."/>
            <person name="Baker S."/>
            <person name="Barry K."/>
            <person name="Bills G."/>
            <person name="Bluhm B."/>
            <person name="Cannon C."/>
            <person name="Castanera R."/>
            <person name="Culley D."/>
            <person name="Daum C."/>
            <person name="Ezra D."/>
            <person name="Gonzalez J."/>
            <person name="Henrissat B."/>
            <person name="Kuo A."/>
            <person name="Liang C."/>
            <person name="Lipzen A."/>
            <person name="Lutzoni F."/>
            <person name="Magnuson J."/>
            <person name="Mondo S."/>
            <person name="Nolan M."/>
            <person name="Ohm R."/>
            <person name="Pangilinan J."/>
            <person name="Park H.-J."/>
            <person name="Ramirez L."/>
            <person name="Alfaro M."/>
            <person name="Sun H."/>
            <person name="Tritt A."/>
            <person name="Yoshinaga Y."/>
            <person name="Zwiers L.-H."/>
            <person name="Turgeon B."/>
            <person name="Goodwin S."/>
            <person name="Spatafora J."/>
            <person name="Crous P."/>
            <person name="Grigoriev I."/>
        </authorList>
    </citation>
    <scope>NUCLEOTIDE SEQUENCE</scope>
    <source>
        <strain evidence="1">CBS 675.92</strain>
    </source>
</reference>
<accession>A0A6A5UFY2</accession>
<keyword evidence="2" id="KW-1185">Reference proteome</keyword>
<dbReference type="AlphaFoldDB" id="A0A6A5UFY2"/>
<gene>
    <name evidence="1" type="ORF">CC80DRAFT_13790</name>
</gene>
<evidence type="ECO:0000313" key="2">
    <source>
        <dbReference type="Proteomes" id="UP000800035"/>
    </source>
</evidence>
<dbReference type="EMBL" id="ML976977">
    <property type="protein sequence ID" value="KAF1963831.1"/>
    <property type="molecule type" value="Genomic_DNA"/>
</dbReference>
<organism evidence="1 2">
    <name type="scientific">Byssothecium circinans</name>
    <dbReference type="NCBI Taxonomy" id="147558"/>
    <lineage>
        <taxon>Eukaryota</taxon>
        <taxon>Fungi</taxon>
        <taxon>Dikarya</taxon>
        <taxon>Ascomycota</taxon>
        <taxon>Pezizomycotina</taxon>
        <taxon>Dothideomycetes</taxon>
        <taxon>Pleosporomycetidae</taxon>
        <taxon>Pleosporales</taxon>
        <taxon>Massarineae</taxon>
        <taxon>Massarinaceae</taxon>
        <taxon>Byssothecium</taxon>
    </lineage>
</organism>
<dbReference type="Proteomes" id="UP000800035">
    <property type="component" value="Unassembled WGS sequence"/>
</dbReference>
<proteinExistence type="predicted"/>
<protein>
    <submittedName>
        <fullName evidence="1">Uncharacterized protein</fullName>
    </submittedName>
</protein>
<evidence type="ECO:0000313" key="1">
    <source>
        <dbReference type="EMBL" id="KAF1963831.1"/>
    </source>
</evidence>
<name>A0A6A5UFY2_9PLEO</name>